<feature type="transmembrane region" description="Helical" evidence="6">
    <location>
        <begin position="224"/>
        <end position="247"/>
    </location>
</feature>
<evidence type="ECO:0000256" key="6">
    <source>
        <dbReference type="SAM" id="Phobius"/>
    </source>
</evidence>
<comment type="subcellular location">
    <subcellularLocation>
        <location evidence="1">Membrane</location>
        <topology evidence="1">Multi-pass membrane protein</topology>
    </subcellularLocation>
</comment>
<evidence type="ECO:0000313" key="7">
    <source>
        <dbReference type="EMBL" id="XCD17483.1"/>
    </source>
</evidence>
<keyword evidence="5 6" id="KW-0472">Membrane</keyword>
<name>A0AAU8BPD2_9VIBR</name>
<feature type="transmembrane region" description="Helical" evidence="6">
    <location>
        <begin position="191"/>
        <end position="212"/>
    </location>
</feature>
<evidence type="ECO:0000256" key="3">
    <source>
        <dbReference type="ARBA" id="ARBA00022692"/>
    </source>
</evidence>
<evidence type="ECO:0000256" key="1">
    <source>
        <dbReference type="ARBA" id="ARBA00004141"/>
    </source>
</evidence>
<dbReference type="InterPro" id="IPR005226">
    <property type="entry name" value="UPF0014_fam"/>
</dbReference>
<evidence type="ECO:0000256" key="4">
    <source>
        <dbReference type="ARBA" id="ARBA00022989"/>
    </source>
</evidence>
<accession>A0AAU8BPD2</accession>
<feature type="transmembrane region" description="Helical" evidence="6">
    <location>
        <begin position="96"/>
        <end position="117"/>
    </location>
</feature>
<dbReference type="Pfam" id="PF03649">
    <property type="entry name" value="UPF0014"/>
    <property type="match status" value="1"/>
</dbReference>
<feature type="transmembrane region" description="Helical" evidence="6">
    <location>
        <begin position="41"/>
        <end position="59"/>
    </location>
</feature>
<dbReference type="PANTHER" id="PTHR30028:SF0">
    <property type="entry name" value="PROTEIN ALUMINUM SENSITIVE 3"/>
    <property type="match status" value="1"/>
</dbReference>
<reference evidence="7" key="1">
    <citation type="submission" date="2023-01" db="EMBL/GenBank/DDBJ databases">
        <title>Vibrio sp. CB1-14 genome sequencing.</title>
        <authorList>
            <person name="Otstavnykh N."/>
            <person name="Isaeva M."/>
            <person name="Meleshko D."/>
        </authorList>
    </citation>
    <scope>NUCLEOTIDE SEQUENCE</scope>
    <source>
        <strain evidence="7">CB1-14</strain>
    </source>
</reference>
<dbReference type="PANTHER" id="PTHR30028">
    <property type="entry name" value="UPF0014 INNER MEMBRANE PROTEIN YBBM-RELATED"/>
    <property type="match status" value="1"/>
</dbReference>
<gene>
    <name evidence="7" type="ORF">PG915_06550</name>
</gene>
<proteinExistence type="inferred from homology"/>
<feature type="transmembrane region" description="Helical" evidence="6">
    <location>
        <begin position="12"/>
        <end position="29"/>
    </location>
</feature>
<feature type="transmembrane region" description="Helical" evidence="6">
    <location>
        <begin position="65"/>
        <end position="84"/>
    </location>
</feature>
<dbReference type="GO" id="GO:0005886">
    <property type="term" value="C:plasma membrane"/>
    <property type="evidence" value="ECO:0007669"/>
    <property type="project" value="TreeGrafter"/>
</dbReference>
<dbReference type="AlphaFoldDB" id="A0AAU8BPD2"/>
<dbReference type="KEGG" id="vck:PG915_06550"/>
<dbReference type="RefSeq" id="WP_353498674.1">
    <property type="nucleotide sequence ID" value="NZ_CP115920.1"/>
</dbReference>
<dbReference type="EMBL" id="CP115920">
    <property type="protein sequence ID" value="XCD17483.1"/>
    <property type="molecule type" value="Genomic_DNA"/>
</dbReference>
<organism evidence="7">
    <name type="scientific">Vibrio chaetopteri</name>
    <dbReference type="NCBI Taxonomy" id="3016528"/>
    <lineage>
        <taxon>Bacteria</taxon>
        <taxon>Pseudomonadati</taxon>
        <taxon>Pseudomonadota</taxon>
        <taxon>Gammaproteobacteria</taxon>
        <taxon>Vibrionales</taxon>
        <taxon>Vibrionaceae</taxon>
        <taxon>Vibrio</taxon>
    </lineage>
</organism>
<comment type="similarity">
    <text evidence="2">Belongs to the UPF0014 family.</text>
</comment>
<evidence type="ECO:0000256" key="5">
    <source>
        <dbReference type="ARBA" id="ARBA00023136"/>
    </source>
</evidence>
<keyword evidence="3 6" id="KW-0812">Transmembrane</keyword>
<feature type="transmembrane region" description="Helical" evidence="6">
    <location>
        <begin position="161"/>
        <end position="179"/>
    </location>
</feature>
<evidence type="ECO:0000256" key="2">
    <source>
        <dbReference type="ARBA" id="ARBA00005268"/>
    </source>
</evidence>
<keyword evidence="4 6" id="KW-1133">Transmembrane helix</keyword>
<protein>
    <submittedName>
        <fullName evidence="7">ABC transporter permease</fullName>
    </submittedName>
</protein>
<sequence>MQQVIDISWWQIALFATTLLIPYAINNYYKLEIGKDATVGLIRMAIQLALVGLYLEYLFYLDSFAVNLVWLLVMIIVGANAIAAKSKLPKRPVVSFLVFALCIGLFPILALLCLVTVQPDPFYSAQYAIPLSGMLLGNSLGGNIVALQNFYSALENRWSEYQASIALGAPISIATLPFVRVSLQKSLAPILATMATTGLVSLPGMMTGQILGGASPVVAVKYQLVIMMAIWVMMSISIVVCLNLVVYRGFDASGKPKIRPQTSG</sequence>